<dbReference type="GO" id="GO:0005737">
    <property type="term" value="C:cytoplasm"/>
    <property type="evidence" value="ECO:0000318"/>
    <property type="project" value="GO_Central"/>
</dbReference>
<dbReference type="FunFam" id="1.10.510.10:FF:000107">
    <property type="entry name" value="kinase suppressor of Ras 1"/>
    <property type="match status" value="1"/>
</dbReference>
<dbReference type="SUPFAM" id="SSF56112">
    <property type="entry name" value="Protein kinase-like (PK-like)"/>
    <property type="match status" value="1"/>
</dbReference>
<dbReference type="GO" id="GO:0004674">
    <property type="term" value="F:protein serine/threonine kinase activity"/>
    <property type="evidence" value="ECO:0007669"/>
    <property type="project" value="UniProtKB-EC"/>
</dbReference>
<dbReference type="GO" id="GO:0005524">
    <property type="term" value="F:ATP binding"/>
    <property type="evidence" value="ECO:0007669"/>
    <property type="project" value="UniProtKB-KW"/>
</dbReference>
<evidence type="ECO:0000256" key="4">
    <source>
        <dbReference type="ARBA" id="ARBA00022840"/>
    </source>
</evidence>
<dbReference type="Pfam" id="PF07714">
    <property type="entry name" value="PK_Tyr_Ser-Thr"/>
    <property type="match status" value="1"/>
</dbReference>
<evidence type="ECO:0000256" key="5">
    <source>
        <dbReference type="ARBA" id="ARBA00047899"/>
    </source>
</evidence>
<protein>
    <recommendedName>
        <fullName evidence="8">Protein kinase domain-containing protein</fullName>
    </recommendedName>
</protein>
<dbReference type="Gene3D" id="1.10.150.50">
    <property type="entry name" value="Transcription Factor, Ets-1"/>
    <property type="match status" value="1"/>
</dbReference>
<dbReference type="Gene3D" id="6.10.140.1120">
    <property type="match status" value="1"/>
</dbReference>
<evidence type="ECO:0000256" key="2">
    <source>
        <dbReference type="ARBA" id="ARBA00022741"/>
    </source>
</evidence>
<dbReference type="GeneTree" id="ENSGT00940000158519"/>
<dbReference type="PANTHER" id="PTHR44329">
    <property type="entry name" value="SERINE/THREONINE-PROTEIN KINASE TNNI3K-RELATED"/>
    <property type="match status" value="1"/>
</dbReference>
<dbReference type="STRING" id="7719.ENSCINP00000030021"/>
<dbReference type="Gene3D" id="1.10.510.10">
    <property type="entry name" value="Transferase(Phosphotransferase) domain 1"/>
    <property type="match status" value="1"/>
</dbReference>
<keyword evidence="4" id="KW-0067">ATP-binding</keyword>
<dbReference type="InterPro" id="IPR025561">
    <property type="entry name" value="KSR_SAM-like_dom"/>
</dbReference>
<keyword evidence="10" id="KW-1185">Reference proteome</keyword>
<evidence type="ECO:0000313" key="10">
    <source>
        <dbReference type="Proteomes" id="UP000008144"/>
    </source>
</evidence>
<dbReference type="InterPro" id="IPR011009">
    <property type="entry name" value="Kinase-like_dom_sf"/>
</dbReference>
<reference evidence="10" key="1">
    <citation type="journal article" date="2002" name="Science">
        <title>The draft genome of Ciona intestinalis: insights into chordate and vertebrate origins.</title>
        <authorList>
            <person name="Dehal P."/>
            <person name="Satou Y."/>
            <person name="Campbell R.K."/>
            <person name="Chapman J."/>
            <person name="Degnan B."/>
            <person name="De Tomaso A."/>
            <person name="Davidson B."/>
            <person name="Di Gregorio A."/>
            <person name="Gelpke M."/>
            <person name="Goodstein D.M."/>
            <person name="Harafuji N."/>
            <person name="Hastings K.E."/>
            <person name="Ho I."/>
            <person name="Hotta K."/>
            <person name="Huang W."/>
            <person name="Kawashima T."/>
            <person name="Lemaire P."/>
            <person name="Martinez D."/>
            <person name="Meinertzhagen I.A."/>
            <person name="Necula S."/>
            <person name="Nonaka M."/>
            <person name="Putnam N."/>
            <person name="Rash S."/>
            <person name="Saiga H."/>
            <person name="Satake M."/>
            <person name="Terry A."/>
            <person name="Yamada L."/>
            <person name="Wang H.G."/>
            <person name="Awazu S."/>
            <person name="Azumi K."/>
            <person name="Boore J."/>
            <person name="Branno M."/>
            <person name="Chin-Bow S."/>
            <person name="DeSantis R."/>
            <person name="Doyle S."/>
            <person name="Francino P."/>
            <person name="Keys D.N."/>
            <person name="Haga S."/>
            <person name="Hayashi H."/>
            <person name="Hino K."/>
            <person name="Imai K.S."/>
            <person name="Inaba K."/>
            <person name="Kano S."/>
            <person name="Kobayashi K."/>
            <person name="Kobayashi M."/>
            <person name="Lee B.I."/>
            <person name="Makabe K.W."/>
            <person name="Manohar C."/>
            <person name="Matassi G."/>
            <person name="Medina M."/>
            <person name="Mochizuki Y."/>
            <person name="Mount S."/>
            <person name="Morishita T."/>
            <person name="Miura S."/>
            <person name="Nakayama A."/>
            <person name="Nishizaka S."/>
            <person name="Nomoto H."/>
            <person name="Ohta F."/>
            <person name="Oishi K."/>
            <person name="Rigoutsos I."/>
            <person name="Sano M."/>
            <person name="Sasaki A."/>
            <person name="Sasakura Y."/>
            <person name="Shoguchi E."/>
            <person name="Shin-i T."/>
            <person name="Spagnuolo A."/>
            <person name="Stainier D."/>
            <person name="Suzuki M.M."/>
            <person name="Tassy O."/>
            <person name="Takatori N."/>
            <person name="Tokuoka M."/>
            <person name="Yagi K."/>
            <person name="Yoshizaki F."/>
            <person name="Wada S."/>
            <person name="Zhang C."/>
            <person name="Hyatt P.D."/>
            <person name="Larimer F."/>
            <person name="Detter C."/>
            <person name="Doggett N."/>
            <person name="Glavina T."/>
            <person name="Hawkins T."/>
            <person name="Richardson P."/>
            <person name="Lucas S."/>
            <person name="Kohara Y."/>
            <person name="Levine M."/>
            <person name="Satoh N."/>
            <person name="Rokhsar D.S."/>
        </authorList>
    </citation>
    <scope>NUCLEOTIDE SEQUENCE [LARGE SCALE GENOMIC DNA]</scope>
</reference>
<dbReference type="HOGENOM" id="CLU_300142_0_0_1"/>
<dbReference type="InterPro" id="IPR000719">
    <property type="entry name" value="Prot_kinase_dom"/>
</dbReference>
<dbReference type="FunCoup" id="H2XK39">
    <property type="interactions" value="22"/>
</dbReference>
<comment type="catalytic activity">
    <reaction evidence="6">
        <text>L-seryl-[protein] + ATP = O-phospho-L-seryl-[protein] + ADP + H(+)</text>
        <dbReference type="Rhea" id="RHEA:17989"/>
        <dbReference type="Rhea" id="RHEA-COMP:9863"/>
        <dbReference type="Rhea" id="RHEA-COMP:11604"/>
        <dbReference type="ChEBI" id="CHEBI:15378"/>
        <dbReference type="ChEBI" id="CHEBI:29999"/>
        <dbReference type="ChEBI" id="CHEBI:30616"/>
        <dbReference type="ChEBI" id="CHEBI:83421"/>
        <dbReference type="ChEBI" id="CHEBI:456216"/>
        <dbReference type="EC" id="2.7.11.1"/>
    </reaction>
</comment>
<dbReference type="SMART" id="SM00220">
    <property type="entry name" value="S_TKc"/>
    <property type="match status" value="1"/>
</dbReference>
<reference evidence="9" key="3">
    <citation type="submission" date="2025-09" db="UniProtKB">
        <authorList>
            <consortium name="Ensembl"/>
        </authorList>
    </citation>
    <scope>IDENTIFICATION</scope>
</reference>
<dbReference type="InParanoid" id="H2XK39"/>
<keyword evidence="3" id="KW-0418">Kinase</keyword>
<dbReference type="InterPro" id="IPR008271">
    <property type="entry name" value="Ser/Thr_kinase_AS"/>
</dbReference>
<feature type="compositionally biased region" description="Basic and acidic residues" evidence="7">
    <location>
        <begin position="213"/>
        <end position="230"/>
    </location>
</feature>
<dbReference type="Pfam" id="PF20406">
    <property type="entry name" value="SAM_KSR1_N"/>
    <property type="match status" value="1"/>
</dbReference>
<dbReference type="PROSITE" id="PS00108">
    <property type="entry name" value="PROTEIN_KINASE_ST"/>
    <property type="match status" value="1"/>
</dbReference>
<keyword evidence="2" id="KW-0547">Nucleotide-binding</keyword>
<dbReference type="InterPro" id="IPR051681">
    <property type="entry name" value="Ser/Thr_Kinases-Pseudokinases"/>
</dbReference>
<dbReference type="AlphaFoldDB" id="H2XK39"/>
<comment type="catalytic activity">
    <reaction evidence="5">
        <text>L-threonyl-[protein] + ATP = O-phospho-L-threonyl-[protein] + ADP + H(+)</text>
        <dbReference type="Rhea" id="RHEA:46608"/>
        <dbReference type="Rhea" id="RHEA-COMP:11060"/>
        <dbReference type="Rhea" id="RHEA-COMP:11605"/>
        <dbReference type="ChEBI" id="CHEBI:15378"/>
        <dbReference type="ChEBI" id="CHEBI:30013"/>
        <dbReference type="ChEBI" id="CHEBI:30616"/>
        <dbReference type="ChEBI" id="CHEBI:61977"/>
        <dbReference type="ChEBI" id="CHEBI:456216"/>
        <dbReference type="EC" id="2.7.11.1"/>
    </reaction>
</comment>
<dbReference type="Gene3D" id="3.30.200.20">
    <property type="entry name" value="Phosphorylase Kinase, domain 1"/>
    <property type="match status" value="1"/>
</dbReference>
<dbReference type="OMA" id="REIHINI"/>
<reference evidence="9" key="2">
    <citation type="submission" date="2025-08" db="UniProtKB">
        <authorList>
            <consortium name="Ensembl"/>
        </authorList>
    </citation>
    <scope>IDENTIFICATION</scope>
</reference>
<proteinExistence type="predicted"/>
<dbReference type="GO" id="GO:0004672">
    <property type="term" value="F:protein kinase activity"/>
    <property type="evidence" value="ECO:0000318"/>
    <property type="project" value="GO_Central"/>
</dbReference>
<feature type="region of interest" description="Disordered" evidence="7">
    <location>
        <begin position="200"/>
        <end position="299"/>
    </location>
</feature>
<keyword evidence="1" id="KW-0808">Transferase</keyword>
<evidence type="ECO:0000256" key="7">
    <source>
        <dbReference type="SAM" id="MobiDB-lite"/>
    </source>
</evidence>
<feature type="region of interest" description="Disordered" evidence="7">
    <location>
        <begin position="960"/>
        <end position="979"/>
    </location>
</feature>
<dbReference type="Pfam" id="PF13543">
    <property type="entry name" value="SAM_KSR1"/>
    <property type="match status" value="1"/>
</dbReference>
<dbReference type="GO" id="GO:0007265">
    <property type="term" value="P:Ras protein signal transduction"/>
    <property type="evidence" value="ECO:0000318"/>
    <property type="project" value="GO_Central"/>
</dbReference>
<dbReference type="PROSITE" id="PS50011">
    <property type="entry name" value="PROTEIN_KINASE_DOM"/>
    <property type="match status" value="1"/>
</dbReference>
<dbReference type="Proteomes" id="UP000008144">
    <property type="component" value="Unassembled WGS sequence"/>
</dbReference>
<feature type="domain" description="Protein kinase" evidence="8">
    <location>
        <begin position="677"/>
        <end position="949"/>
    </location>
</feature>
<dbReference type="InterPro" id="IPR013761">
    <property type="entry name" value="SAM/pointed_sf"/>
</dbReference>
<dbReference type="InterPro" id="IPR001245">
    <property type="entry name" value="Ser-Thr/Tyr_kinase_cat_dom"/>
</dbReference>
<evidence type="ECO:0000256" key="6">
    <source>
        <dbReference type="ARBA" id="ARBA00048679"/>
    </source>
</evidence>
<evidence type="ECO:0000256" key="3">
    <source>
        <dbReference type="ARBA" id="ARBA00022777"/>
    </source>
</evidence>
<dbReference type="FunFam" id="3.30.200.20:FF:000034">
    <property type="entry name" value="Kinase suppressor of Ras 1"/>
    <property type="match status" value="1"/>
</dbReference>
<evidence type="ECO:0000256" key="1">
    <source>
        <dbReference type="ARBA" id="ARBA00022679"/>
    </source>
</evidence>
<dbReference type="PANTHER" id="PTHR44329:SF253">
    <property type="entry name" value="KINASE SUPPRESSOR OF RAS 2"/>
    <property type="match status" value="1"/>
</dbReference>
<feature type="region of interest" description="Disordered" evidence="7">
    <location>
        <begin position="408"/>
        <end position="483"/>
    </location>
</feature>
<dbReference type="CDD" id="cd14063">
    <property type="entry name" value="PK_KSR"/>
    <property type="match status" value="1"/>
</dbReference>
<feature type="region of interest" description="Disordered" evidence="7">
    <location>
        <begin position="549"/>
        <end position="568"/>
    </location>
</feature>
<dbReference type="InterPro" id="IPR046933">
    <property type="entry name" value="SAM_KSR1_N_sf"/>
</dbReference>
<accession>H2XK39</accession>
<evidence type="ECO:0000313" key="9">
    <source>
        <dbReference type="Ensembl" id="ENSCINP00000030021.1"/>
    </source>
</evidence>
<sequence>MTDSKESGKRDNISLPSDVALKQLANIQSMIDIMATQLVEFRGLGLNEFTLQEIRRLEGKLIKHFCQQLDTKSRYRGKRSSEFHDYPSLSKWLTVVGVSSLLADGLKLQRSSVEILLNLSDRQLQNIVMEIGGNSEDDRKLISSLKQLRKFQDLQNQMKNLDHADLYWDSWSKPIDNGDVFPRTGCDEHDFNENLSNHKQLMENGSGDISTDASRHGSESSDSLHCDHRNNTHRVRTNTDASITDMPVYVTGGKQHMPSTSSSCRTPPSPSHLSFGSRSSLDSESSFRNPPSPTPHASKLFAIPVSTGQVTPSVNTPPVTPGTPHKLLHYSVHSNSSLSTSATKSMNRDRVLSTGAGTSLGRPVKSSLSNSLLPPFNQLKPSKSSEWHFTNRVASNVTLDSTMSASNHSLSSITTLPPTSSRLIPSRPGKKNKPRPGNLILNEGDMPNYIHISRSASRRSSTTVSPEGHIGNTTGPSPLSPRTPMTPATPCNHEMWSRDREIAAIAVQSPRTPKTPKSAFKSVKALFAKVGKVTKLKRNKSTEHILDEVPPSAPLTPCQRKRSDTLPHSSSLVQQNESEKNKMQLAVGVCPGNPPHEFYLPSGSSSMTSSRPSSFVDTDRTIIPEPEISNATIENVDSDKEDTITEPEVLDETNVRANIFQQGNSLPEEWDIPYSELKKSEIIGHGRVGVVHRGHWHGEVAIREIHININDEDKLQAFKQEVMIYKKVRHENLELFMGSCMNPPHLAIVTGFCRGYSLYNYIRSGKSNPVSINRAKVIAQHIVQGMGYLHSKNIIHKDLKSKNIFVDGKRVVITDFGLVGLHAVSGGNKGSKEGTLAIPDGWLCYLAPEVIKALRFPCSEGDDVISSLPYTEQSDIYAFGTVWYELLSGAWPFQGSPAESIIWQASCGKKQNLSQLQGGKDVKDIVMAAWSYDPELRPDFSDNGIMGLLKRLQVQIQRSYSSHPRRAGANRPIPHDRLYDSSALRHGNFQQTMHDLAE</sequence>
<evidence type="ECO:0000259" key="8">
    <source>
        <dbReference type="PROSITE" id="PS50011"/>
    </source>
</evidence>
<feature type="compositionally biased region" description="Low complexity" evidence="7">
    <location>
        <begin position="409"/>
        <end position="421"/>
    </location>
</feature>
<dbReference type="Ensembl" id="ENSCINT00000034403.1">
    <property type="protein sequence ID" value="ENSCINP00000030021.1"/>
    <property type="gene ID" value="ENSCING00000020002.1"/>
</dbReference>
<dbReference type="InterPro" id="IPR046861">
    <property type="entry name" value="SAM_KSR1_N"/>
</dbReference>
<organism evidence="9 10">
    <name type="scientific">Ciona intestinalis</name>
    <name type="common">Transparent sea squirt</name>
    <name type="synonym">Ascidia intestinalis</name>
    <dbReference type="NCBI Taxonomy" id="7719"/>
    <lineage>
        <taxon>Eukaryota</taxon>
        <taxon>Metazoa</taxon>
        <taxon>Chordata</taxon>
        <taxon>Tunicata</taxon>
        <taxon>Ascidiacea</taxon>
        <taxon>Phlebobranchia</taxon>
        <taxon>Cionidae</taxon>
        <taxon>Ciona</taxon>
    </lineage>
</organism>
<name>H2XK39_CIOIN</name>
<feature type="compositionally biased region" description="Low complexity" evidence="7">
    <location>
        <begin position="258"/>
        <end position="286"/>
    </location>
</feature>